<dbReference type="PANTHER" id="PTHR30336:SF4">
    <property type="entry name" value="ENVELOPE BIOGENESIS FACTOR ELYC"/>
    <property type="match status" value="1"/>
</dbReference>
<dbReference type="InterPro" id="IPR003848">
    <property type="entry name" value="DUF218"/>
</dbReference>
<dbReference type="GO" id="GO:0005886">
    <property type="term" value="C:plasma membrane"/>
    <property type="evidence" value="ECO:0007669"/>
    <property type="project" value="TreeGrafter"/>
</dbReference>
<dbReference type="CDD" id="cd06259">
    <property type="entry name" value="YdcF-like"/>
    <property type="match status" value="1"/>
</dbReference>
<dbReference type="Pfam" id="PF02698">
    <property type="entry name" value="DUF218"/>
    <property type="match status" value="1"/>
</dbReference>
<keyword evidence="1" id="KW-1133">Transmembrane helix</keyword>
<name>V2UA91_9GAMM</name>
<dbReference type="PANTHER" id="PTHR30336">
    <property type="entry name" value="INNER MEMBRANE PROTEIN, PROBABLE PERMEASE"/>
    <property type="match status" value="1"/>
</dbReference>
<dbReference type="GO" id="GO:0000270">
    <property type="term" value="P:peptidoglycan metabolic process"/>
    <property type="evidence" value="ECO:0007669"/>
    <property type="project" value="TreeGrafter"/>
</dbReference>
<feature type="domain" description="DUF218" evidence="2">
    <location>
        <begin position="108"/>
        <end position="253"/>
    </location>
</feature>
<keyword evidence="1" id="KW-0472">Membrane</keyword>
<dbReference type="OrthoDB" id="9782395at2"/>
<dbReference type="RefSeq" id="WP_004900072.1">
    <property type="nucleotide sequence ID" value="NZ_BBTI01000002.1"/>
</dbReference>
<evidence type="ECO:0000259" key="2">
    <source>
        <dbReference type="Pfam" id="PF02698"/>
    </source>
</evidence>
<dbReference type="Proteomes" id="UP000018418">
    <property type="component" value="Unassembled WGS sequence"/>
</dbReference>
<dbReference type="HOGENOM" id="CLU_051474_2_2_6"/>
<protein>
    <recommendedName>
        <fullName evidence="2">DUF218 domain-containing protein</fullName>
    </recommendedName>
</protein>
<comment type="caution">
    <text evidence="3">The sequence shown here is derived from an EMBL/GenBank/DDBJ whole genome shotgun (WGS) entry which is preliminary data.</text>
</comment>
<accession>V2UA91</accession>
<dbReference type="Gene3D" id="3.40.50.620">
    <property type="entry name" value="HUPs"/>
    <property type="match status" value="1"/>
</dbReference>
<feature type="transmembrane region" description="Helical" evidence="1">
    <location>
        <begin position="7"/>
        <end position="29"/>
    </location>
</feature>
<keyword evidence="4" id="KW-1185">Reference proteome</keyword>
<proteinExistence type="predicted"/>
<sequence>MTILLTICFRIILFFIGSVFLADSIYLLLQGKIHIGIVLPFLMGSGFVFIALAWQFLHGYLGQHPILQSAYFILWGLFAIWLISFAVFIYQLKIHMQAQTNITSPVRAIIVLGSGVIQGQPSPTLALRLDRAAELAKQQPQAWIVLSGGLDFAETVTEAQVMATYLQQKYGLSRQHMILEDQSTSTELNLKNSAVLLAQHQIDKDMPIAIVTSDFHTIRAQAIARKQQYRHSIMFAAETPLQTRYNAWLREYFAFISGKILREY</sequence>
<dbReference type="InterPro" id="IPR014729">
    <property type="entry name" value="Rossmann-like_a/b/a_fold"/>
</dbReference>
<evidence type="ECO:0000256" key="1">
    <source>
        <dbReference type="SAM" id="Phobius"/>
    </source>
</evidence>
<dbReference type="PATRIC" id="fig|1341683.3.peg.1826"/>
<dbReference type="GO" id="GO:0043164">
    <property type="term" value="P:Gram-negative-bacterium-type cell wall biogenesis"/>
    <property type="evidence" value="ECO:0007669"/>
    <property type="project" value="TreeGrafter"/>
</dbReference>
<dbReference type="InterPro" id="IPR051599">
    <property type="entry name" value="Cell_Envelope_Assoc"/>
</dbReference>
<evidence type="ECO:0000313" key="4">
    <source>
        <dbReference type="Proteomes" id="UP000018418"/>
    </source>
</evidence>
<dbReference type="EMBL" id="AYEU01000006">
    <property type="protein sequence ID" value="ESK51328.1"/>
    <property type="molecule type" value="Genomic_DNA"/>
</dbReference>
<feature type="transmembrane region" description="Helical" evidence="1">
    <location>
        <begin position="35"/>
        <end position="57"/>
    </location>
</feature>
<organism evidence="3 4">
    <name type="scientific">Acinetobacter brisouii CIP 110357</name>
    <dbReference type="NCBI Taxonomy" id="1341683"/>
    <lineage>
        <taxon>Bacteria</taxon>
        <taxon>Pseudomonadati</taxon>
        <taxon>Pseudomonadota</taxon>
        <taxon>Gammaproteobacteria</taxon>
        <taxon>Moraxellales</taxon>
        <taxon>Moraxellaceae</taxon>
        <taxon>Acinetobacter</taxon>
    </lineage>
</organism>
<dbReference type="AlphaFoldDB" id="V2UA91"/>
<reference evidence="3 4" key="1">
    <citation type="submission" date="2013-10" db="EMBL/GenBank/DDBJ databases">
        <title>The Genome Sequence of Acinetobacter brisouii CIP 110357.</title>
        <authorList>
            <consortium name="The Broad Institute Genomics Platform"/>
            <consortium name="The Broad Institute Genome Sequencing Center for Infectious Disease"/>
            <person name="Cerqueira G."/>
            <person name="Feldgarden M."/>
            <person name="Courvalin P."/>
            <person name="Grillot-Courvalin C."/>
            <person name="Clermont D."/>
            <person name="Rocha E."/>
            <person name="Yoon E.-J."/>
            <person name="Nemec A."/>
            <person name="Young S.K."/>
            <person name="Zeng Q."/>
            <person name="Gargeya S."/>
            <person name="Fitzgerald M."/>
            <person name="Abouelleil A."/>
            <person name="Alvarado L."/>
            <person name="Berlin A.M."/>
            <person name="Chapman S.B."/>
            <person name="Gainer-Dewar J."/>
            <person name="Goldberg J."/>
            <person name="Gnerre S."/>
            <person name="Griggs A."/>
            <person name="Gujja S."/>
            <person name="Hansen M."/>
            <person name="Howarth C."/>
            <person name="Imamovic A."/>
            <person name="Ireland A."/>
            <person name="Larimer J."/>
            <person name="McCowan C."/>
            <person name="Murphy C."/>
            <person name="Pearson M."/>
            <person name="Poon T.W."/>
            <person name="Priest M."/>
            <person name="Roberts A."/>
            <person name="Saif S."/>
            <person name="Shea T."/>
            <person name="Sykes S."/>
            <person name="Wortman J."/>
            <person name="Nusbaum C."/>
            <person name="Birren B."/>
        </authorList>
    </citation>
    <scope>NUCLEOTIDE SEQUENCE [LARGE SCALE GENOMIC DNA]</scope>
    <source>
        <strain evidence="3 4">CIP 110357</strain>
    </source>
</reference>
<keyword evidence="1" id="KW-0812">Transmembrane</keyword>
<feature type="transmembrane region" description="Helical" evidence="1">
    <location>
        <begin position="69"/>
        <end position="90"/>
    </location>
</feature>
<dbReference type="STRING" id="396323.VH98_01775"/>
<evidence type="ECO:0000313" key="3">
    <source>
        <dbReference type="EMBL" id="ESK51328.1"/>
    </source>
</evidence>
<gene>
    <name evidence="3" type="ORF">P255_01838</name>
</gene>